<name>A0AAW3ME41_9BACL</name>
<feature type="domain" description="Excalibur calcium-binding" evidence="2">
    <location>
        <begin position="32"/>
        <end position="97"/>
    </location>
</feature>
<dbReference type="Pfam" id="PF05901">
    <property type="entry name" value="Excalibur"/>
    <property type="match status" value="1"/>
</dbReference>
<gene>
    <name evidence="3" type="ORF">RSA11_06475</name>
</gene>
<dbReference type="RefSeq" id="WP_058713423.1">
    <property type="nucleotide sequence ID" value="NZ_LDQV01000017.1"/>
</dbReference>
<evidence type="ECO:0000313" key="4">
    <source>
        <dbReference type="Proteomes" id="UP000072605"/>
    </source>
</evidence>
<sequence length="98" mass="10789">MKKWSRLVLAGVVSLALIHVPAASEAATKVKAFKNCTEMQKTYKGGVAKKAGLKNRTGYDKNGKPIYKATKYKTYVSLATYNVNTKSDRDKDGIACER</sequence>
<evidence type="ECO:0000256" key="1">
    <source>
        <dbReference type="SAM" id="SignalP"/>
    </source>
</evidence>
<reference evidence="3 4" key="1">
    <citation type="journal article" date="2016" name="Front. Microbiol.">
        <title>Genomic Resource of Rice Seed Associated Bacteria.</title>
        <authorList>
            <person name="Midha S."/>
            <person name="Bansal K."/>
            <person name="Sharma S."/>
            <person name="Kumar N."/>
            <person name="Patil P.P."/>
            <person name="Chaudhry V."/>
            <person name="Patil P.B."/>
        </authorList>
    </citation>
    <scope>NUCLEOTIDE SEQUENCE [LARGE SCALE GENOMIC DNA]</scope>
    <source>
        <strain evidence="3 4">RSA11</strain>
    </source>
</reference>
<feature type="signal peptide" evidence="1">
    <location>
        <begin position="1"/>
        <end position="26"/>
    </location>
</feature>
<dbReference type="InterPro" id="IPR008613">
    <property type="entry name" value="Excalibur_Ca-bd_domain"/>
</dbReference>
<organism evidence="3 4">
    <name type="scientific">Exiguobacterium indicum</name>
    <dbReference type="NCBI Taxonomy" id="296995"/>
    <lineage>
        <taxon>Bacteria</taxon>
        <taxon>Bacillati</taxon>
        <taxon>Bacillota</taxon>
        <taxon>Bacilli</taxon>
        <taxon>Bacillales</taxon>
        <taxon>Bacillales Family XII. Incertae Sedis</taxon>
        <taxon>Exiguobacterium</taxon>
    </lineage>
</organism>
<evidence type="ECO:0000259" key="2">
    <source>
        <dbReference type="SMART" id="SM00894"/>
    </source>
</evidence>
<dbReference type="SMART" id="SM00894">
    <property type="entry name" value="Excalibur"/>
    <property type="match status" value="1"/>
</dbReference>
<evidence type="ECO:0000313" key="3">
    <source>
        <dbReference type="EMBL" id="KTR27222.1"/>
    </source>
</evidence>
<protein>
    <submittedName>
        <fullName evidence="3">Calcium-binding protein</fullName>
    </submittedName>
</protein>
<keyword evidence="1" id="KW-0732">Signal</keyword>
<feature type="chain" id="PRO_5043509351" evidence="1">
    <location>
        <begin position="27"/>
        <end position="98"/>
    </location>
</feature>
<proteinExistence type="predicted"/>
<accession>A0AAW3ME41</accession>
<dbReference type="Proteomes" id="UP000072605">
    <property type="component" value="Unassembled WGS sequence"/>
</dbReference>
<comment type="caution">
    <text evidence="3">The sequence shown here is derived from an EMBL/GenBank/DDBJ whole genome shotgun (WGS) entry which is preliminary data.</text>
</comment>
<dbReference type="AlphaFoldDB" id="A0AAW3ME41"/>
<dbReference type="EMBL" id="LDQV01000017">
    <property type="protein sequence ID" value="KTR27222.1"/>
    <property type="molecule type" value="Genomic_DNA"/>
</dbReference>